<protein>
    <recommendedName>
        <fullName evidence="3">Acetolactate decarboxylase</fullName>
    </recommendedName>
</protein>
<evidence type="ECO:0008006" key="3">
    <source>
        <dbReference type="Google" id="ProtNLM"/>
    </source>
</evidence>
<dbReference type="Gene3D" id="3.30.1330.80">
    <property type="entry name" value="Hypothetical protein, similar to alpha- acetolactate decarboxylase, domain 2"/>
    <property type="match status" value="1"/>
</dbReference>
<accession>A0A9W6LK92</accession>
<organism evidence="1 2">
    <name type="scientific">Thermodesulfovibrio yellowstonii</name>
    <dbReference type="NCBI Taxonomy" id="28262"/>
    <lineage>
        <taxon>Bacteria</taxon>
        <taxon>Pseudomonadati</taxon>
        <taxon>Nitrospirota</taxon>
        <taxon>Thermodesulfovibrionia</taxon>
        <taxon>Thermodesulfovibrionales</taxon>
        <taxon>Thermodesulfovibrionaceae</taxon>
        <taxon>Thermodesulfovibrio</taxon>
    </lineage>
</organism>
<gene>
    <name evidence="1" type="ORF">TISLANDTSLP1_02730</name>
</gene>
<keyword evidence="2" id="KW-1185">Reference proteome</keyword>
<dbReference type="GO" id="GO:0047605">
    <property type="term" value="F:acetolactate decarboxylase activity"/>
    <property type="evidence" value="ECO:0007669"/>
    <property type="project" value="InterPro"/>
</dbReference>
<comment type="caution">
    <text evidence="1">The sequence shown here is derived from an EMBL/GenBank/DDBJ whole genome shotgun (WGS) entry which is preliminary data.</text>
</comment>
<reference evidence="1" key="1">
    <citation type="submission" date="2022-12" db="EMBL/GenBank/DDBJ databases">
        <title>Reference genome sequencing for broad-spectrum identification of bacterial and archaeal isolates by mass spectrometry.</title>
        <authorList>
            <person name="Sekiguchi Y."/>
            <person name="Tourlousse D.M."/>
        </authorList>
    </citation>
    <scope>NUCLEOTIDE SEQUENCE</scope>
    <source>
        <strain evidence="1">TSL-P1</strain>
    </source>
</reference>
<dbReference type="SUPFAM" id="SSF117856">
    <property type="entry name" value="AF0104/ALDC/Ptd012-like"/>
    <property type="match status" value="1"/>
</dbReference>
<dbReference type="GO" id="GO:0045151">
    <property type="term" value="P:acetoin biosynthetic process"/>
    <property type="evidence" value="ECO:0007669"/>
    <property type="project" value="InterPro"/>
</dbReference>
<name>A0A9W6LK92_9BACT</name>
<dbReference type="Pfam" id="PF03306">
    <property type="entry name" value="AAL_decarboxy"/>
    <property type="match status" value="1"/>
</dbReference>
<dbReference type="AlphaFoldDB" id="A0A9W6LK92"/>
<evidence type="ECO:0000313" key="2">
    <source>
        <dbReference type="Proteomes" id="UP001144297"/>
    </source>
</evidence>
<dbReference type="InterPro" id="IPR005128">
    <property type="entry name" value="Acetolactate_a_deCO2ase"/>
</dbReference>
<proteinExistence type="predicted"/>
<sequence>MKKIISFISFIIFLFVVTSVFAIGNFSKEGIVEYIGAQKNIFLTGKAEGVIDLKFFEGKKNLYAVGPSAGFDGEITIWNSKPYIAKMCGDGYIVDNTLKHEGLFLVWAQVSKWKSIPIPSSIKKYIDLQKFIKEKASSSGIDVTKPFPFKVSGTPEEMIWHINVNKTEGKFITRELFAKSKAIFSLKNEPVDIIGFYSESHYGVFISEYAPAIKPESGQKNAVHMHFISRKTKATGHIDDITLGKGMMLYLPEY</sequence>
<dbReference type="EMBL" id="BSDX01000001">
    <property type="protein sequence ID" value="GLI52580.1"/>
    <property type="molecule type" value="Genomic_DNA"/>
</dbReference>
<dbReference type="Proteomes" id="UP001144297">
    <property type="component" value="Unassembled WGS sequence"/>
</dbReference>
<evidence type="ECO:0000313" key="1">
    <source>
        <dbReference type="EMBL" id="GLI52580.1"/>
    </source>
</evidence>